<feature type="transmembrane region" description="Helical" evidence="1">
    <location>
        <begin position="12"/>
        <end position="32"/>
    </location>
</feature>
<organism evidence="2 3">
    <name type="scientific">Candidatus Synechococcus calcipolaris G9</name>
    <dbReference type="NCBI Taxonomy" id="1497997"/>
    <lineage>
        <taxon>Bacteria</taxon>
        <taxon>Bacillati</taxon>
        <taxon>Cyanobacteriota</taxon>
        <taxon>Cyanophyceae</taxon>
        <taxon>Synechococcales</taxon>
        <taxon>Synechococcaceae</taxon>
        <taxon>Synechococcus</taxon>
    </lineage>
</organism>
<feature type="transmembrane region" description="Helical" evidence="1">
    <location>
        <begin position="218"/>
        <end position="240"/>
    </location>
</feature>
<protein>
    <recommendedName>
        <fullName evidence="4">RING-type E3 ubiquitin transferase</fullName>
    </recommendedName>
</protein>
<comment type="caution">
    <text evidence="2">The sequence shown here is derived from an EMBL/GenBank/DDBJ whole genome shotgun (WGS) entry which is preliminary data.</text>
</comment>
<accession>A0ABT6F0W2</accession>
<reference evidence="2" key="1">
    <citation type="journal article" date="2022" name="Genome Biol. Evol.">
        <title>A New Gene Family Diagnostic for Intracellular Biomineralization of Amorphous Ca Carbonates by Cyanobacteria.</title>
        <authorList>
            <person name="Benzerara K."/>
            <person name="Duprat E."/>
            <person name="Bitard-Feildel T."/>
            <person name="Caumes G."/>
            <person name="Cassier-Chauvat C."/>
            <person name="Chauvat F."/>
            <person name="Dezi M."/>
            <person name="Diop S.I."/>
            <person name="Gaschignard G."/>
            <person name="Gorgen S."/>
            <person name="Gugger M."/>
            <person name="Lopez-Garcia P."/>
            <person name="Millet M."/>
            <person name="Skouri-Panet F."/>
            <person name="Moreira D."/>
            <person name="Callebaut I."/>
        </authorList>
    </citation>
    <scope>NUCLEOTIDE SEQUENCE</scope>
    <source>
        <strain evidence="2">G9</strain>
    </source>
</reference>
<evidence type="ECO:0000313" key="3">
    <source>
        <dbReference type="Proteomes" id="UP001154265"/>
    </source>
</evidence>
<keyword evidence="1" id="KW-0472">Membrane</keyword>
<gene>
    <name evidence="2" type="ORF">L3556_11225</name>
</gene>
<dbReference type="Proteomes" id="UP001154265">
    <property type="component" value="Unassembled WGS sequence"/>
</dbReference>
<evidence type="ECO:0000256" key="1">
    <source>
        <dbReference type="SAM" id="Phobius"/>
    </source>
</evidence>
<keyword evidence="1" id="KW-0812">Transmembrane</keyword>
<keyword evidence="3" id="KW-1185">Reference proteome</keyword>
<sequence length="246" mass="27920">MKTLIDIFVNILGLLGSIFGLLIIAFALGDAWRRIALWRSYRSISVSQALWDAPLDQKLKINGRIDQTNPSIRSPISQDTCVFWQVALSTALPSKSQGFPPTYISSMEYPKELVMTDDNGGQLTLNLRNADVEFSTPPHFMDYQTQAKVFSFKNPRTLAYLNDISSHGPQGKNITVREYIVQPNQSLVVWGKLTDVDRQRILIVEKMMDSQRSLVPRMIITLLLSWFMASILVEVFLYSLRKLFGG</sequence>
<dbReference type="EMBL" id="JAKKUT010000002">
    <property type="protein sequence ID" value="MDG2991496.1"/>
    <property type="molecule type" value="Genomic_DNA"/>
</dbReference>
<evidence type="ECO:0008006" key="4">
    <source>
        <dbReference type="Google" id="ProtNLM"/>
    </source>
</evidence>
<dbReference type="RefSeq" id="WP_277867360.1">
    <property type="nucleotide sequence ID" value="NZ_JAKKUT010000002.1"/>
</dbReference>
<evidence type="ECO:0000313" key="2">
    <source>
        <dbReference type="EMBL" id="MDG2991496.1"/>
    </source>
</evidence>
<proteinExistence type="predicted"/>
<reference evidence="2" key="2">
    <citation type="submission" date="2022-01" db="EMBL/GenBank/DDBJ databases">
        <authorList>
            <person name="Zivanovic Y."/>
            <person name="Moreira D."/>
            <person name="Lopez-Garcia P."/>
        </authorList>
    </citation>
    <scope>NUCLEOTIDE SEQUENCE</scope>
    <source>
        <strain evidence="2">G9</strain>
    </source>
</reference>
<keyword evidence="1" id="KW-1133">Transmembrane helix</keyword>
<name>A0ABT6F0W2_9SYNE</name>